<dbReference type="Pfam" id="PF19289">
    <property type="entry name" value="PmbA_TldD_3rd"/>
    <property type="match status" value="1"/>
</dbReference>
<organism evidence="3 4">
    <name type="scientific">Candidatus Methylacidiphilum infernorum</name>
    <dbReference type="NCBI Taxonomy" id="511746"/>
    <lineage>
        <taxon>Bacteria</taxon>
        <taxon>Pseudomonadati</taxon>
        <taxon>Verrucomicrobiota</taxon>
        <taxon>Methylacidiphilae</taxon>
        <taxon>Methylacidiphilales</taxon>
        <taxon>Methylacidiphilaceae</taxon>
        <taxon>Methylacidiphilum (ex Ratnadevi et al. 2023)</taxon>
    </lineage>
</organism>
<evidence type="ECO:0000259" key="1">
    <source>
        <dbReference type="Pfam" id="PF19289"/>
    </source>
</evidence>
<dbReference type="PANTHER" id="PTHR43666:SF1">
    <property type="entry name" value="CONSERVED PROTEIN"/>
    <property type="match status" value="1"/>
</dbReference>
<dbReference type="SUPFAM" id="SSF111283">
    <property type="entry name" value="Putative modulator of DNA gyrase, PmbA/TldD"/>
    <property type="match status" value="1"/>
</dbReference>
<dbReference type="Gene3D" id="3.30.2290.10">
    <property type="entry name" value="PmbA/TldD superfamily"/>
    <property type="match status" value="1"/>
</dbReference>
<dbReference type="Proteomes" id="UP000663088">
    <property type="component" value="Chromosome"/>
</dbReference>
<evidence type="ECO:0000313" key="4">
    <source>
        <dbReference type="Proteomes" id="UP000663088"/>
    </source>
</evidence>
<dbReference type="InterPro" id="IPR045569">
    <property type="entry name" value="Metalloprtase-TldD/E_C"/>
</dbReference>
<name>A0ABX7PUF3_9BACT</name>
<evidence type="ECO:0000259" key="2">
    <source>
        <dbReference type="Pfam" id="PF19290"/>
    </source>
</evidence>
<dbReference type="InterPro" id="IPR036059">
    <property type="entry name" value="TldD/PmbA_sf"/>
</dbReference>
<dbReference type="RefSeq" id="WP_206845223.1">
    <property type="nucleotide sequence ID" value="NZ_CP065956.1"/>
</dbReference>
<dbReference type="PANTHER" id="PTHR43666">
    <property type="entry name" value="TLDD PROTEIN"/>
    <property type="match status" value="1"/>
</dbReference>
<sequence>MILSESQSKDLLGSILSLSKADSLFVEIRGTEATHIRISKNCLNTDGTEKSLKLTLNSAFGNKTASYTLNQLGQKEIEQGLRHCEMLAKVAPPDPEFLPPLGPQTYLQSCSYSEVMGNLSLEDLGRILSRTFDVLSQEKSSRIDISCYAKWQKYFTAIANSNGLFGYQKVANLQLTLTARTDDGQGSGWAGAIGFQLSDIHPEQLLESALNKAILSREKATLSPAPYTVLLEPSAVADLVGLMLFSMDARAADEGRSVFSKPGGGNRIGELLFSQNVTLISNPSDPRVPGAIFSSEGVPCFNTPWVQNGVLTNLIYSRFWAKKKNKQPLAEPSNIIMWGSSASLEEMIRDIDKAVLITRLWYIREADPQSLIFTGLTRDGTFLIEKGKISKAVNNFRFNQSPVKMLQNVIAMGKPLSAVGSEIDEIPALVPPLLVKDFNFSSLSEAV</sequence>
<reference evidence="3 4" key="1">
    <citation type="submission" date="2020-12" db="EMBL/GenBank/DDBJ databases">
        <authorList>
            <person name="Awala S.I."/>
            <person name="Gwak J.-H."/>
            <person name="Kim S.-J."/>
            <person name="Rhee S.-K."/>
        </authorList>
    </citation>
    <scope>NUCLEOTIDE SEQUENCE [LARGE SCALE GENOMIC DNA]</scope>
    <source>
        <strain evidence="3 4">IT5</strain>
    </source>
</reference>
<accession>A0ABX7PUF3</accession>
<dbReference type="Pfam" id="PF19290">
    <property type="entry name" value="PmbA_TldD_2nd"/>
    <property type="match status" value="1"/>
</dbReference>
<evidence type="ECO:0000313" key="3">
    <source>
        <dbReference type="EMBL" id="QSR86296.1"/>
    </source>
</evidence>
<feature type="domain" description="Metalloprotease TldD/E C-terminal" evidence="1">
    <location>
        <begin position="226"/>
        <end position="441"/>
    </location>
</feature>
<protein>
    <submittedName>
        <fullName evidence="3">TldD/PmbA family protein</fullName>
    </submittedName>
</protein>
<gene>
    <name evidence="3" type="ORF">EM20IM_07270</name>
</gene>
<dbReference type="InterPro" id="IPR035068">
    <property type="entry name" value="TldD/PmbA_N"/>
</dbReference>
<keyword evidence="4" id="KW-1185">Reference proteome</keyword>
<proteinExistence type="predicted"/>
<dbReference type="InterPro" id="IPR045570">
    <property type="entry name" value="Metalloprtase-TldD/E_cen_dom"/>
</dbReference>
<feature type="domain" description="Metalloprotease TldD/E central" evidence="2">
    <location>
        <begin position="142"/>
        <end position="216"/>
    </location>
</feature>
<dbReference type="EMBL" id="CP065956">
    <property type="protein sequence ID" value="QSR86296.1"/>
    <property type="molecule type" value="Genomic_DNA"/>
</dbReference>